<feature type="domain" description="DUF7793" evidence="2">
    <location>
        <begin position="26"/>
        <end position="129"/>
    </location>
</feature>
<gene>
    <name evidence="3" type="ORF">BJ994_001804</name>
</gene>
<dbReference type="InterPro" id="IPR056695">
    <property type="entry name" value="DUF7793"/>
</dbReference>
<reference evidence="3 4" key="1">
    <citation type="submission" date="2020-03" db="EMBL/GenBank/DDBJ databases">
        <title>Sequencing the genomes of 1000 actinobacteria strains.</title>
        <authorList>
            <person name="Klenk H.-P."/>
        </authorList>
    </citation>
    <scope>NUCLEOTIDE SEQUENCE [LARGE SCALE GENOMIC DNA]</scope>
    <source>
        <strain evidence="3 4">DSM 16403</strain>
    </source>
</reference>
<dbReference type="Gene3D" id="3.40.970.30">
    <property type="entry name" value="yp_829618.1 like domains"/>
    <property type="match status" value="1"/>
</dbReference>
<comment type="caution">
    <text evidence="3">The sequence shown here is derived from an EMBL/GenBank/DDBJ whole genome shotgun (WGS) entry which is preliminary data.</text>
</comment>
<feature type="region of interest" description="Disordered" evidence="1">
    <location>
        <begin position="1"/>
        <end position="27"/>
    </location>
</feature>
<accession>A0A846RHL2</accession>
<dbReference type="AlphaFoldDB" id="A0A846RHL2"/>
<evidence type="ECO:0000313" key="3">
    <source>
        <dbReference type="EMBL" id="NJC22728.1"/>
    </source>
</evidence>
<dbReference type="Gene3D" id="3.40.1680.10">
    <property type="entry name" value="yp_829618.1 domain like"/>
    <property type="match status" value="1"/>
</dbReference>
<evidence type="ECO:0000313" key="4">
    <source>
        <dbReference type="Proteomes" id="UP000547458"/>
    </source>
</evidence>
<dbReference type="Proteomes" id="UP000547458">
    <property type="component" value="Unassembled WGS sequence"/>
</dbReference>
<protein>
    <recommendedName>
        <fullName evidence="2">DUF7793 domain-containing protein</fullName>
    </recommendedName>
</protein>
<keyword evidence="4" id="KW-1185">Reference proteome</keyword>
<sequence length="133" mass="14132">MNAVSLEHIESPETPEEPTGSDTDPITRLVLPEGQHISGELAEEFAQRARDEAGTTLRPVLLVISGVLNFSREARAVFSSSRSSSAIAVLGATSVDRVLANFLLGGGPPPCPTRYFSDEGAAVAWLLEHTDDS</sequence>
<organism evidence="3 4">
    <name type="scientific">Arthrobacter pigmenti</name>
    <dbReference type="NCBI Taxonomy" id="271432"/>
    <lineage>
        <taxon>Bacteria</taxon>
        <taxon>Bacillati</taxon>
        <taxon>Actinomycetota</taxon>
        <taxon>Actinomycetes</taxon>
        <taxon>Micrococcales</taxon>
        <taxon>Micrococcaceae</taxon>
        <taxon>Arthrobacter</taxon>
    </lineage>
</organism>
<evidence type="ECO:0000259" key="2">
    <source>
        <dbReference type="Pfam" id="PF25056"/>
    </source>
</evidence>
<proteinExistence type="predicted"/>
<evidence type="ECO:0000256" key="1">
    <source>
        <dbReference type="SAM" id="MobiDB-lite"/>
    </source>
</evidence>
<name>A0A846RHL2_9MICC</name>
<dbReference type="Pfam" id="PF25056">
    <property type="entry name" value="DUF7793"/>
    <property type="match status" value="1"/>
</dbReference>
<dbReference type="EMBL" id="JAATJL010000001">
    <property type="protein sequence ID" value="NJC22728.1"/>
    <property type="molecule type" value="Genomic_DNA"/>
</dbReference>
<dbReference type="RefSeq" id="WP_167993483.1">
    <property type="nucleotide sequence ID" value="NZ_JAATJL010000001.1"/>
</dbReference>